<feature type="chain" id="PRO_5039274530" evidence="1">
    <location>
        <begin position="20"/>
        <end position="689"/>
    </location>
</feature>
<dbReference type="Pfam" id="PF05036">
    <property type="entry name" value="SPOR"/>
    <property type="match status" value="1"/>
</dbReference>
<feature type="domain" description="SPOR" evidence="2">
    <location>
        <begin position="98"/>
        <end position="156"/>
    </location>
</feature>
<evidence type="ECO:0000313" key="4">
    <source>
        <dbReference type="EMBL" id="RNB90604.1"/>
    </source>
</evidence>
<dbReference type="GO" id="GO:0030288">
    <property type="term" value="C:outer membrane-bounded periplasmic space"/>
    <property type="evidence" value="ECO:0007669"/>
    <property type="project" value="TreeGrafter"/>
</dbReference>
<evidence type="ECO:0000313" key="5">
    <source>
        <dbReference type="Proteomes" id="UP000271031"/>
    </source>
</evidence>
<dbReference type="PANTHER" id="PTHR30032">
    <property type="entry name" value="N-ACETYLMURAMOYL-L-ALANINE AMIDASE-RELATED"/>
    <property type="match status" value="1"/>
</dbReference>
<dbReference type="InterPro" id="IPR007730">
    <property type="entry name" value="SPOR-like_dom"/>
</dbReference>
<evidence type="ECO:0000259" key="2">
    <source>
        <dbReference type="Pfam" id="PF05036"/>
    </source>
</evidence>
<dbReference type="InterPro" id="IPR036680">
    <property type="entry name" value="SPOR-like_sf"/>
</dbReference>
<proteinExistence type="predicted"/>
<feature type="signal peptide" evidence="1">
    <location>
        <begin position="1"/>
        <end position="19"/>
    </location>
</feature>
<keyword evidence="5" id="KW-1185">Reference proteome</keyword>
<dbReference type="AlphaFoldDB" id="A0A3M8DRT3"/>
<gene>
    <name evidence="4" type="ORF">EDM56_08900</name>
</gene>
<dbReference type="InterPro" id="IPR013693">
    <property type="entry name" value="SpoIID/LytB_N"/>
</dbReference>
<dbReference type="OrthoDB" id="9794671at2"/>
<keyword evidence="1" id="KW-0732">Signal</keyword>
<evidence type="ECO:0000259" key="3">
    <source>
        <dbReference type="Pfam" id="PF08486"/>
    </source>
</evidence>
<dbReference type="GO" id="GO:0030435">
    <property type="term" value="P:sporulation resulting in formation of a cellular spore"/>
    <property type="evidence" value="ECO:0007669"/>
    <property type="project" value="InterPro"/>
</dbReference>
<dbReference type="InterPro" id="IPR013486">
    <property type="entry name" value="SpoIID/LytB"/>
</dbReference>
<dbReference type="Pfam" id="PF08486">
    <property type="entry name" value="SpoIID"/>
    <property type="match status" value="1"/>
</dbReference>
<dbReference type="NCBIfam" id="TIGR02669">
    <property type="entry name" value="SpoIID_LytB"/>
    <property type="match status" value="1"/>
</dbReference>
<reference evidence="4 5" key="1">
    <citation type="submission" date="2018-10" db="EMBL/GenBank/DDBJ databases">
        <title>Phylogenomics of Brevibacillus.</title>
        <authorList>
            <person name="Dunlap C."/>
        </authorList>
    </citation>
    <scope>NUCLEOTIDE SEQUENCE [LARGE SCALE GENOMIC DNA]</scope>
    <source>
        <strain evidence="4 5">JCM 15716</strain>
    </source>
</reference>
<name>A0A3M8DRT3_9BACL</name>
<accession>A0A3M8DRT3</accession>
<feature type="domain" description="Sporulation stage II protein D amidase enhancer LytB N-terminal" evidence="3">
    <location>
        <begin position="296"/>
        <end position="385"/>
    </location>
</feature>
<comment type="caution">
    <text evidence="4">The sequence shown here is derived from an EMBL/GenBank/DDBJ whole genome shotgun (WGS) entry which is preliminary data.</text>
</comment>
<protein>
    <submittedName>
        <fullName evidence="4">SpoIID/LytB domain-containing protein</fullName>
    </submittedName>
</protein>
<sequence>MRNKWIGKVALFASALSLAIPYGTTGVAAKADEIRVALFIDAGVGYRGVVPAVTLSSDSGLAMELQSESGDVSLPDMPGNAARFKVDQLQVTLIETPNKSEAQRITTLASQQKIDASIQVEGSDAQPFYRVVSGSFESYQAAQTHAQKAKALGVAPKITGPYHLDAGQYGSLKEAAQVESIFESSGIPAHVVLVPIGKNKASYGVWVGSEVNKDSLAKLTVTASAVLPTISYRTATAQSYVLVNRELSGGSTIYQYAFAPQSTLVVEPDKGGGTPLIGVLERDKRKYRGQFELSKYNGYLTVVNQLPVEEYLYGVVGSEMSTGWPLEALKAQAVLARTKAMSQPNKYKVADVSDTVNEQAYYGYTKEAADIRKAVDKTEGEVIRYNGKLVEALYYSNAGGITADGTEVWGNPVPYTHTVESEDAAPQVTAIMWYRVELADGTIGYIRSDYVNISGTNSIGLQTGIVNTDNLNFRNGPSATYNKVLQTLSIGTAVTIISEEPEENAYSWTRGPYTAQEVTTMINNSKAGSFSSPISTLSVSERGPSGRVIAMEADGRELKVSSPDAHRSVFKQSDSSLRSTRFTVEQLGGFTVVGANGRMTQAKGSGQLYAISGSGYGTMPANGFSEDFVVYTGASEWNVLSKTKKFLFRGNGFGHGLGVSQYGAKAMAEQGLDYRQILEYYYNDITIGE</sequence>
<organism evidence="4 5">
    <name type="scientific">Brevibacillus fluminis</name>
    <dbReference type="NCBI Taxonomy" id="511487"/>
    <lineage>
        <taxon>Bacteria</taxon>
        <taxon>Bacillati</taxon>
        <taxon>Bacillota</taxon>
        <taxon>Bacilli</taxon>
        <taxon>Bacillales</taxon>
        <taxon>Paenibacillaceae</taxon>
        <taxon>Brevibacillus</taxon>
    </lineage>
</organism>
<dbReference type="InterPro" id="IPR051922">
    <property type="entry name" value="Bact_Sporulation_Assoc"/>
</dbReference>
<dbReference type="Proteomes" id="UP000271031">
    <property type="component" value="Unassembled WGS sequence"/>
</dbReference>
<dbReference type="Gene3D" id="3.30.70.1070">
    <property type="entry name" value="Sporulation related repeat"/>
    <property type="match status" value="1"/>
</dbReference>
<dbReference type="GO" id="GO:0042834">
    <property type="term" value="F:peptidoglycan binding"/>
    <property type="evidence" value="ECO:0007669"/>
    <property type="project" value="InterPro"/>
</dbReference>
<dbReference type="Gene3D" id="2.30.30.40">
    <property type="entry name" value="SH3 Domains"/>
    <property type="match status" value="1"/>
</dbReference>
<dbReference type="RefSeq" id="WP_122917530.1">
    <property type="nucleotide sequence ID" value="NZ_RHHQ01000007.1"/>
</dbReference>
<evidence type="ECO:0000256" key="1">
    <source>
        <dbReference type="SAM" id="SignalP"/>
    </source>
</evidence>
<dbReference type="PANTHER" id="PTHR30032:SF4">
    <property type="entry name" value="AMIDASE ENHANCER"/>
    <property type="match status" value="1"/>
</dbReference>
<dbReference type="EMBL" id="RHHQ01000007">
    <property type="protein sequence ID" value="RNB90604.1"/>
    <property type="molecule type" value="Genomic_DNA"/>
</dbReference>